<dbReference type="EMBL" id="CP039853">
    <property type="protein sequence ID" value="QCZ95531.1"/>
    <property type="molecule type" value="Genomic_DNA"/>
</dbReference>
<evidence type="ECO:0000256" key="1">
    <source>
        <dbReference type="SAM" id="Phobius"/>
    </source>
</evidence>
<evidence type="ECO:0000313" key="2">
    <source>
        <dbReference type="EMBL" id="QCZ95531.1"/>
    </source>
</evidence>
<feature type="transmembrane region" description="Helical" evidence="1">
    <location>
        <begin position="25"/>
        <end position="43"/>
    </location>
</feature>
<gene>
    <name evidence="2" type="ORF">FBQ74_18595</name>
</gene>
<dbReference type="Proteomes" id="UP000304912">
    <property type="component" value="Plasmid plas12"/>
</dbReference>
<name>A0A5B7YIY3_9ALTE</name>
<dbReference type="AlphaFoldDB" id="A0A5B7YIY3"/>
<keyword evidence="1" id="KW-0472">Membrane</keyword>
<reference evidence="2 3" key="1">
    <citation type="submission" date="2019-04" db="EMBL/GenBank/DDBJ databases">
        <title>Salinimonas iocasae sp. nov., a halophilic bacterium isolated from the outer tube casing of tubeworms in Okinawa Trough.</title>
        <authorList>
            <person name="Zhang H."/>
            <person name="Wang H."/>
            <person name="Li C."/>
        </authorList>
    </citation>
    <scope>NUCLEOTIDE SEQUENCE [LARGE SCALE GENOMIC DNA]</scope>
    <source>
        <strain evidence="2 3">KX18D6</strain>
        <plasmid evidence="2 3">plas12</plasmid>
    </source>
</reference>
<organism evidence="2 3">
    <name type="scientific">Salinimonas iocasae</name>
    <dbReference type="NCBI Taxonomy" id="2572577"/>
    <lineage>
        <taxon>Bacteria</taxon>
        <taxon>Pseudomonadati</taxon>
        <taxon>Pseudomonadota</taxon>
        <taxon>Gammaproteobacteria</taxon>
        <taxon>Alteromonadales</taxon>
        <taxon>Alteromonadaceae</taxon>
        <taxon>Alteromonas/Salinimonas group</taxon>
        <taxon>Salinimonas</taxon>
    </lineage>
</organism>
<geneLocation type="plasmid" evidence="2 3">
    <name>plas12</name>
</geneLocation>
<protein>
    <submittedName>
        <fullName evidence="2">Uncharacterized protein</fullName>
    </submittedName>
</protein>
<sequence length="104" mass="12379">MIRPNARPNHAATYQLWKAGKRAKMNLMITGLDWLSVVPFPFLYFFSNYWYLGFCLSWATMFYFLELYRMTPVQGSKRVRSIIAGNTRFVSRYSKRQRRFSSGN</sequence>
<keyword evidence="2" id="KW-0614">Plasmid</keyword>
<dbReference type="KEGG" id="salk:FBQ74_18595"/>
<accession>A0A5B7YIY3</accession>
<feature type="transmembrane region" description="Helical" evidence="1">
    <location>
        <begin position="49"/>
        <end position="68"/>
    </location>
</feature>
<evidence type="ECO:0000313" key="3">
    <source>
        <dbReference type="Proteomes" id="UP000304912"/>
    </source>
</evidence>
<keyword evidence="3" id="KW-1185">Reference proteome</keyword>
<proteinExistence type="predicted"/>
<keyword evidence="1" id="KW-0812">Transmembrane</keyword>
<keyword evidence="1" id="KW-1133">Transmembrane helix</keyword>